<dbReference type="CDD" id="cd06173">
    <property type="entry name" value="MFS_MefA_like"/>
    <property type="match status" value="1"/>
</dbReference>
<keyword evidence="10" id="KW-1185">Reference proteome</keyword>
<feature type="compositionally biased region" description="Gly residues" evidence="7">
    <location>
        <begin position="435"/>
        <end position="446"/>
    </location>
</feature>
<evidence type="ECO:0000256" key="4">
    <source>
        <dbReference type="ARBA" id="ARBA00022692"/>
    </source>
</evidence>
<evidence type="ECO:0000256" key="1">
    <source>
        <dbReference type="ARBA" id="ARBA00004651"/>
    </source>
</evidence>
<comment type="caution">
    <text evidence="9">The sequence shown here is derived from an EMBL/GenBank/DDBJ whole genome shotgun (WGS) entry which is preliminary data.</text>
</comment>
<keyword evidence="6 8" id="KW-0472">Membrane</keyword>
<dbReference type="Proteomes" id="UP001596067">
    <property type="component" value="Unassembled WGS sequence"/>
</dbReference>
<keyword evidence="5 8" id="KW-1133">Transmembrane helix</keyword>
<dbReference type="PANTHER" id="PTHR23513:SF6">
    <property type="entry name" value="MAJOR FACILITATOR SUPERFAMILY ASSOCIATED DOMAIN-CONTAINING PROTEIN"/>
    <property type="match status" value="1"/>
</dbReference>
<sequence>MPSAPRPGLLRNHDFRRLFAATAAGQLGDRIMFLALPLVAVTALDADELHVGLLTAVVTTGSLLAGLPAGAWVDRLPKRTVMIGTDLVRALTLATIPIAWWAGLLTVDRLFAAAAVHGALTAVFDAAHVSCLPHLVERDELVEGNAKLSAVRSVTSIGGPAVAGPLAGWTGAPAALLASSLAMAASGLLAIGIRKRERRPGPADRPPLLRGIGEGLAFVLTGPVLRATVLGDACFTLFLAGYQAMLLVLLSRELRLDSTGIGLVLAGMGCGALVGALWSERLTARFGPGPVIWLAPLVTCPPTALMPWAHPGWTVPVAAVGLAALSLGGVVRLVAQSSVQQALTPVGMLGRMSATTRFLSGCGLAMGGLLGAAAGAALGARATMTLGAVGMTLSFVPAFASPLRSMRRAPGPAGVGLPRRPGPGTPCEPAAVSGSGFGGGADGDRE</sequence>
<evidence type="ECO:0000256" key="7">
    <source>
        <dbReference type="SAM" id="MobiDB-lite"/>
    </source>
</evidence>
<feature type="transmembrane region" description="Helical" evidence="8">
    <location>
        <begin position="80"/>
        <end position="102"/>
    </location>
</feature>
<dbReference type="Gene3D" id="1.20.1250.20">
    <property type="entry name" value="MFS general substrate transporter like domains"/>
    <property type="match status" value="1"/>
</dbReference>
<feature type="transmembrane region" description="Helical" evidence="8">
    <location>
        <begin position="315"/>
        <end position="335"/>
    </location>
</feature>
<feature type="transmembrane region" description="Helical" evidence="8">
    <location>
        <begin position="50"/>
        <end position="73"/>
    </location>
</feature>
<evidence type="ECO:0000256" key="3">
    <source>
        <dbReference type="ARBA" id="ARBA00022475"/>
    </source>
</evidence>
<evidence type="ECO:0000313" key="10">
    <source>
        <dbReference type="Proteomes" id="UP001596067"/>
    </source>
</evidence>
<evidence type="ECO:0000256" key="5">
    <source>
        <dbReference type="ARBA" id="ARBA00022989"/>
    </source>
</evidence>
<dbReference type="SUPFAM" id="SSF103473">
    <property type="entry name" value="MFS general substrate transporter"/>
    <property type="match status" value="1"/>
</dbReference>
<reference evidence="10" key="1">
    <citation type="journal article" date="2019" name="Int. J. Syst. Evol. Microbiol.">
        <title>The Global Catalogue of Microorganisms (GCM) 10K type strain sequencing project: providing services to taxonomists for standard genome sequencing and annotation.</title>
        <authorList>
            <consortium name="The Broad Institute Genomics Platform"/>
            <consortium name="The Broad Institute Genome Sequencing Center for Infectious Disease"/>
            <person name="Wu L."/>
            <person name="Ma J."/>
        </authorList>
    </citation>
    <scope>NUCLEOTIDE SEQUENCE [LARGE SCALE GENOMIC DNA]</scope>
    <source>
        <strain evidence="10">CGMCC 4.1469</strain>
    </source>
</reference>
<gene>
    <name evidence="9" type="ORF">ACFP0N_09135</name>
</gene>
<proteinExistence type="predicted"/>
<feature type="transmembrane region" description="Helical" evidence="8">
    <location>
        <begin position="291"/>
        <end position="309"/>
    </location>
</feature>
<keyword evidence="4 8" id="KW-0812">Transmembrane</keyword>
<feature type="transmembrane region" description="Helical" evidence="8">
    <location>
        <begin position="260"/>
        <end position="279"/>
    </location>
</feature>
<dbReference type="PANTHER" id="PTHR23513">
    <property type="entry name" value="INTEGRAL MEMBRANE EFFLUX PROTEIN-RELATED"/>
    <property type="match status" value="1"/>
</dbReference>
<feature type="transmembrane region" description="Helical" evidence="8">
    <location>
        <begin position="174"/>
        <end position="194"/>
    </location>
</feature>
<evidence type="ECO:0000256" key="6">
    <source>
        <dbReference type="ARBA" id="ARBA00023136"/>
    </source>
</evidence>
<comment type="subcellular location">
    <subcellularLocation>
        <location evidence="1">Cell membrane</location>
        <topology evidence="1">Multi-pass membrane protein</topology>
    </subcellularLocation>
</comment>
<dbReference type="EMBL" id="JBHSOD010000008">
    <property type="protein sequence ID" value="MFC5885132.1"/>
    <property type="molecule type" value="Genomic_DNA"/>
</dbReference>
<evidence type="ECO:0000256" key="2">
    <source>
        <dbReference type="ARBA" id="ARBA00022448"/>
    </source>
</evidence>
<feature type="region of interest" description="Disordered" evidence="7">
    <location>
        <begin position="409"/>
        <end position="446"/>
    </location>
</feature>
<keyword evidence="2" id="KW-0813">Transport</keyword>
<dbReference type="Pfam" id="PF05977">
    <property type="entry name" value="MFS_3"/>
    <property type="match status" value="1"/>
</dbReference>
<evidence type="ECO:0000256" key="8">
    <source>
        <dbReference type="SAM" id="Phobius"/>
    </source>
</evidence>
<dbReference type="InterPro" id="IPR010290">
    <property type="entry name" value="TM_effector"/>
</dbReference>
<feature type="transmembrane region" description="Helical" evidence="8">
    <location>
        <begin position="382"/>
        <end position="400"/>
    </location>
</feature>
<protein>
    <submittedName>
        <fullName evidence="9">MFS transporter</fullName>
    </submittedName>
</protein>
<name>A0ABW1ETZ5_9ACTN</name>
<dbReference type="RefSeq" id="WP_313762102.1">
    <property type="nucleotide sequence ID" value="NZ_BAAAVH010000084.1"/>
</dbReference>
<dbReference type="InterPro" id="IPR036259">
    <property type="entry name" value="MFS_trans_sf"/>
</dbReference>
<feature type="transmembrane region" description="Helical" evidence="8">
    <location>
        <begin position="215"/>
        <end position="240"/>
    </location>
</feature>
<organism evidence="9 10">
    <name type="scientific">Kitasatospora aburaviensis</name>
    <dbReference type="NCBI Taxonomy" id="67265"/>
    <lineage>
        <taxon>Bacteria</taxon>
        <taxon>Bacillati</taxon>
        <taxon>Actinomycetota</taxon>
        <taxon>Actinomycetes</taxon>
        <taxon>Kitasatosporales</taxon>
        <taxon>Streptomycetaceae</taxon>
        <taxon>Kitasatospora</taxon>
    </lineage>
</organism>
<accession>A0ABW1ETZ5</accession>
<keyword evidence="3" id="KW-1003">Cell membrane</keyword>
<evidence type="ECO:0000313" key="9">
    <source>
        <dbReference type="EMBL" id="MFC5885132.1"/>
    </source>
</evidence>
<feature type="transmembrane region" description="Helical" evidence="8">
    <location>
        <begin position="356"/>
        <end position="376"/>
    </location>
</feature>